<dbReference type="InterPro" id="IPR036291">
    <property type="entry name" value="NAD(P)-bd_dom_sf"/>
</dbReference>
<dbReference type="EMBL" id="QEXV01000003">
    <property type="protein sequence ID" value="PWE17194.1"/>
    <property type="molecule type" value="Genomic_DNA"/>
</dbReference>
<evidence type="ECO:0000313" key="10">
    <source>
        <dbReference type="Proteomes" id="UP000245168"/>
    </source>
</evidence>
<organism evidence="9 10">
    <name type="scientific">Marinicauda salina</name>
    <dbReference type="NCBI Taxonomy" id="2135793"/>
    <lineage>
        <taxon>Bacteria</taxon>
        <taxon>Pseudomonadati</taxon>
        <taxon>Pseudomonadota</taxon>
        <taxon>Alphaproteobacteria</taxon>
        <taxon>Maricaulales</taxon>
        <taxon>Maricaulaceae</taxon>
        <taxon>Marinicauda</taxon>
    </lineage>
</organism>
<gene>
    <name evidence="9" type="ORF">DDZ18_05730</name>
</gene>
<feature type="domain" description="RCK N-terminal" evidence="7">
    <location>
        <begin position="1"/>
        <end position="119"/>
    </location>
</feature>
<dbReference type="InterPro" id="IPR006037">
    <property type="entry name" value="RCK_C"/>
</dbReference>
<dbReference type="Pfam" id="PF02080">
    <property type="entry name" value="TrkA_C"/>
    <property type="match status" value="1"/>
</dbReference>
<evidence type="ECO:0000256" key="2">
    <source>
        <dbReference type="ARBA" id="ARBA00022448"/>
    </source>
</evidence>
<dbReference type="PANTHER" id="PTHR43833">
    <property type="entry name" value="POTASSIUM CHANNEL PROTEIN 2-RELATED-RELATED"/>
    <property type="match status" value="1"/>
</dbReference>
<reference evidence="10" key="1">
    <citation type="submission" date="2018-05" db="EMBL/GenBank/DDBJ databases">
        <authorList>
            <person name="Liu B.-T."/>
        </authorList>
    </citation>
    <scope>NUCLEOTIDE SEQUENCE [LARGE SCALE GENOMIC DNA]</scope>
    <source>
        <strain evidence="10">WD6-1</strain>
    </source>
</reference>
<dbReference type="AlphaFoldDB" id="A0A2U2BT65"/>
<dbReference type="InterPro" id="IPR050721">
    <property type="entry name" value="Trk_Ktr_HKT_K-transport"/>
</dbReference>
<proteinExistence type="predicted"/>
<dbReference type="GO" id="GO:0005886">
    <property type="term" value="C:plasma membrane"/>
    <property type="evidence" value="ECO:0007669"/>
    <property type="project" value="InterPro"/>
</dbReference>
<dbReference type="NCBIfam" id="NF007032">
    <property type="entry name" value="PRK09496.1-4"/>
    <property type="match status" value="1"/>
</dbReference>
<keyword evidence="5" id="KW-0520">NAD</keyword>
<dbReference type="NCBIfam" id="NF007031">
    <property type="entry name" value="PRK09496.1-2"/>
    <property type="match status" value="1"/>
</dbReference>
<dbReference type="SUPFAM" id="SSF51735">
    <property type="entry name" value="NAD(P)-binding Rossmann-fold domains"/>
    <property type="match status" value="2"/>
</dbReference>
<evidence type="ECO:0000259" key="7">
    <source>
        <dbReference type="PROSITE" id="PS51201"/>
    </source>
</evidence>
<dbReference type="InterPro" id="IPR003148">
    <property type="entry name" value="RCK_N"/>
</dbReference>
<sequence length="457" mass="49273">MKAVVCGAGRVGYGIAKELAGEGNAVTVVDWSAELIDKITTDLDVRGVIGHGSHPDVLERAGGRDADLLVAVTYSDETNMVACQVAHSLFETPMRIARVRAQSYLEKAWSDLFATDALPIDVTISPELEVSRSILQRLETPGAFTTAPFANSRVQLLGVRIEQTSPVAGSSRNQILELFPDLGLDIVGIEREGSLFIPEGGDPLVAGDDVYLSVAAGHVGRALEVFGRSAPRARRVVIVGAGNIGLYVAKALERVSGVKVRVIEGDKTRAEEVADTLRRTVVLHGDGLDRQILREAGVEEAELALCLTNDDKVNLLSAVMARREGAERTLTLINDQTFQPIKTALDIDVMIDPRAVTVSTILQHIRRGRITGLQTIGGGAAEALEGVALSTSPLIGKSLHRMELPDGVGVGALVRGDRVYFRRDDVTIEENDRILLFALKPAVSKVEQMFRVSLEYF</sequence>
<dbReference type="OrthoDB" id="9775180at2"/>
<dbReference type="NCBIfam" id="NF007039">
    <property type="entry name" value="PRK09496.3-2"/>
    <property type="match status" value="1"/>
</dbReference>
<name>A0A2U2BT65_9PROT</name>
<dbReference type="SUPFAM" id="SSF116726">
    <property type="entry name" value="TrkA C-terminal domain-like"/>
    <property type="match status" value="2"/>
</dbReference>
<keyword evidence="6" id="KW-0406">Ion transport</keyword>
<evidence type="ECO:0000256" key="5">
    <source>
        <dbReference type="ARBA" id="ARBA00023027"/>
    </source>
</evidence>
<dbReference type="NCBIfam" id="NF007030">
    <property type="entry name" value="PRK09496.1-1"/>
    <property type="match status" value="1"/>
</dbReference>
<dbReference type="PROSITE" id="PS51202">
    <property type="entry name" value="RCK_C"/>
    <property type="match status" value="2"/>
</dbReference>
<protein>
    <recommendedName>
        <fullName evidence="1">Trk system potassium uptake protein TrkA</fullName>
    </recommendedName>
</protein>
<evidence type="ECO:0000256" key="1">
    <source>
        <dbReference type="ARBA" id="ARBA00017378"/>
    </source>
</evidence>
<comment type="caution">
    <text evidence="9">The sequence shown here is derived from an EMBL/GenBank/DDBJ whole genome shotgun (WGS) entry which is preliminary data.</text>
</comment>
<dbReference type="InterPro" id="IPR006036">
    <property type="entry name" value="K_uptake_TrkA"/>
</dbReference>
<evidence type="ECO:0000256" key="3">
    <source>
        <dbReference type="ARBA" id="ARBA00022538"/>
    </source>
</evidence>
<dbReference type="Pfam" id="PF02254">
    <property type="entry name" value="TrkA_N"/>
    <property type="match status" value="2"/>
</dbReference>
<evidence type="ECO:0000313" key="9">
    <source>
        <dbReference type="EMBL" id="PWE17194.1"/>
    </source>
</evidence>
<evidence type="ECO:0000256" key="6">
    <source>
        <dbReference type="ARBA" id="ARBA00023065"/>
    </source>
</evidence>
<evidence type="ECO:0000256" key="4">
    <source>
        <dbReference type="ARBA" id="ARBA00022958"/>
    </source>
</evidence>
<keyword evidence="2" id="KW-0813">Transport</keyword>
<dbReference type="Gene3D" id="3.40.50.720">
    <property type="entry name" value="NAD(P)-binding Rossmann-like Domain"/>
    <property type="match status" value="2"/>
</dbReference>
<dbReference type="PRINTS" id="PR00335">
    <property type="entry name" value="KUPTAKETRKA"/>
</dbReference>
<keyword evidence="10" id="KW-1185">Reference proteome</keyword>
<dbReference type="RefSeq" id="WP_109252425.1">
    <property type="nucleotide sequence ID" value="NZ_QEXV01000003.1"/>
</dbReference>
<dbReference type="InterPro" id="IPR036721">
    <property type="entry name" value="RCK_C_sf"/>
</dbReference>
<dbReference type="PANTHER" id="PTHR43833:SF5">
    <property type="entry name" value="TRK SYSTEM POTASSIUM UPTAKE PROTEIN TRKA"/>
    <property type="match status" value="1"/>
</dbReference>
<dbReference type="Gene3D" id="3.30.70.1450">
    <property type="entry name" value="Regulator of K+ conductance, C-terminal domain"/>
    <property type="match status" value="2"/>
</dbReference>
<keyword evidence="3" id="KW-0633">Potassium transport</keyword>
<keyword evidence="4" id="KW-0630">Potassium</keyword>
<feature type="domain" description="RCK C-terminal" evidence="8">
    <location>
        <begin position="371"/>
        <end position="452"/>
    </location>
</feature>
<feature type="domain" description="RCK N-terminal" evidence="7">
    <location>
        <begin position="233"/>
        <end position="351"/>
    </location>
</feature>
<accession>A0A2U2BT65</accession>
<feature type="domain" description="RCK C-terminal" evidence="8">
    <location>
        <begin position="144"/>
        <end position="229"/>
    </location>
</feature>
<dbReference type="Proteomes" id="UP000245168">
    <property type="component" value="Unassembled WGS sequence"/>
</dbReference>
<evidence type="ECO:0000259" key="8">
    <source>
        <dbReference type="PROSITE" id="PS51202"/>
    </source>
</evidence>
<dbReference type="GO" id="GO:0015079">
    <property type="term" value="F:potassium ion transmembrane transporter activity"/>
    <property type="evidence" value="ECO:0007669"/>
    <property type="project" value="InterPro"/>
</dbReference>
<dbReference type="PROSITE" id="PS51201">
    <property type="entry name" value="RCK_N"/>
    <property type="match status" value="2"/>
</dbReference>